<feature type="non-terminal residue" evidence="2">
    <location>
        <position position="49"/>
    </location>
</feature>
<dbReference type="GO" id="GO:0003677">
    <property type="term" value="F:DNA binding"/>
    <property type="evidence" value="ECO:0007669"/>
    <property type="project" value="InterPro"/>
</dbReference>
<feature type="domain" description="Transcription elongation factor GreA/GreB N-terminal" evidence="1">
    <location>
        <begin position="1"/>
        <end position="46"/>
    </location>
</feature>
<dbReference type="AlphaFoldDB" id="A0A2M7ICM0"/>
<gene>
    <name evidence="2" type="ORF">CO005_01610</name>
</gene>
<comment type="caution">
    <text evidence="2">The sequence shown here is derived from an EMBL/GenBank/DDBJ whole genome shotgun (WGS) entry which is preliminary data.</text>
</comment>
<dbReference type="Proteomes" id="UP000230822">
    <property type="component" value="Unassembled WGS sequence"/>
</dbReference>
<dbReference type="GO" id="GO:0003746">
    <property type="term" value="F:translation elongation factor activity"/>
    <property type="evidence" value="ECO:0007669"/>
    <property type="project" value="UniProtKB-KW"/>
</dbReference>
<dbReference type="GO" id="GO:0032784">
    <property type="term" value="P:regulation of DNA-templated transcription elongation"/>
    <property type="evidence" value="ECO:0007669"/>
    <property type="project" value="InterPro"/>
</dbReference>
<dbReference type="Gene3D" id="1.10.287.180">
    <property type="entry name" value="Transcription elongation factor, GreA/GreB, N-terminal domain"/>
    <property type="match status" value="1"/>
</dbReference>
<keyword evidence="2" id="KW-0648">Protein biosynthesis</keyword>
<evidence type="ECO:0000313" key="3">
    <source>
        <dbReference type="Proteomes" id="UP000230822"/>
    </source>
</evidence>
<dbReference type="SUPFAM" id="SSF46557">
    <property type="entry name" value="GreA transcript cleavage protein, N-terminal domain"/>
    <property type="match status" value="1"/>
</dbReference>
<organism evidence="2 3">
    <name type="scientific">Candidatus Roizmanbacteria bacterium CG_4_8_14_3_um_filter_34_9</name>
    <dbReference type="NCBI Taxonomy" id="1974832"/>
    <lineage>
        <taxon>Bacteria</taxon>
        <taxon>Candidatus Roizmaniibacteriota</taxon>
    </lineage>
</organism>
<evidence type="ECO:0000313" key="2">
    <source>
        <dbReference type="EMBL" id="PIW73405.1"/>
    </source>
</evidence>
<evidence type="ECO:0000259" key="1">
    <source>
        <dbReference type="Pfam" id="PF03449"/>
    </source>
</evidence>
<dbReference type="EMBL" id="PFGU01000042">
    <property type="protein sequence ID" value="PIW73405.1"/>
    <property type="molecule type" value="Genomic_DNA"/>
</dbReference>
<dbReference type="Pfam" id="PF03449">
    <property type="entry name" value="GreA_GreB_N"/>
    <property type="match status" value="1"/>
</dbReference>
<dbReference type="InterPro" id="IPR022691">
    <property type="entry name" value="Tscrpt_elong_fac_GreA/B_N"/>
</dbReference>
<accession>A0A2M7ICM0</accession>
<reference evidence="3" key="1">
    <citation type="submission" date="2017-09" db="EMBL/GenBank/DDBJ databases">
        <title>Depth-based differentiation of microbial function through sediment-hosted aquifers and enrichment of novel symbionts in the deep terrestrial subsurface.</title>
        <authorList>
            <person name="Probst A.J."/>
            <person name="Ladd B."/>
            <person name="Jarett J.K."/>
            <person name="Geller-Mcgrath D.E."/>
            <person name="Sieber C.M.K."/>
            <person name="Emerson J.B."/>
            <person name="Anantharaman K."/>
            <person name="Thomas B.C."/>
            <person name="Malmstrom R."/>
            <person name="Stieglmeier M."/>
            <person name="Klingl A."/>
            <person name="Woyke T."/>
            <person name="Ryan C.M."/>
            <person name="Banfield J.F."/>
        </authorList>
    </citation>
    <scope>NUCLEOTIDE SEQUENCE [LARGE SCALE GENOMIC DNA]</scope>
</reference>
<protein>
    <submittedName>
        <fullName evidence="2">Transcription elongation factor GreA</fullName>
    </submittedName>
</protein>
<feature type="non-terminal residue" evidence="2">
    <location>
        <position position="1"/>
    </location>
</feature>
<dbReference type="InterPro" id="IPR036805">
    <property type="entry name" value="Tscrpt_elong_fac_GreA/B_N_sf"/>
</dbReference>
<keyword evidence="2" id="KW-0251">Elongation factor</keyword>
<name>A0A2M7ICM0_9BACT</name>
<proteinExistence type="predicted"/>
<sequence length="49" mass="5425">TKQGYQDLVKEKTDLKNSRIDAVANLKIAREMGDLSENAAYKVALSKLS</sequence>